<accession>A0ABQ0YFH2</accession>
<gene>
    <name evidence="1" type="ORF">RAJCM14343_0513</name>
</gene>
<sequence>MVVITVPRLPECKYRFGNSPSLRTLAASSSTASRDGGSRFDTVVTPYWGAFPR</sequence>
<dbReference type="EMBL" id="BLAH01000017">
    <property type="protein sequence ID" value="GES35266.1"/>
    <property type="molecule type" value="Genomic_DNA"/>
</dbReference>
<proteinExistence type="predicted"/>
<comment type="caution">
    <text evidence="1">The sequence shown here is derived from an EMBL/GenBank/DDBJ whole genome shotgun (WGS) entry which is preliminary data.</text>
</comment>
<reference evidence="1 2" key="1">
    <citation type="journal article" date="2018" name="Biodegradation">
        <title>1,4-Dioxane degradation characteristics of Rhodococcus aetherivorans JCM 14343.</title>
        <authorList>
            <person name="Inoue D."/>
            <person name="Tsunoda T."/>
            <person name="Yamamoto N."/>
            <person name="Ike M."/>
            <person name="Sei K."/>
        </authorList>
    </citation>
    <scope>NUCLEOTIDE SEQUENCE [LARGE SCALE GENOMIC DNA]</scope>
    <source>
        <strain evidence="1 2">JCM 14343</strain>
    </source>
</reference>
<name>A0ABQ0YFH2_9NOCA</name>
<protein>
    <submittedName>
        <fullName evidence="1">Uncharacterized protein</fullName>
    </submittedName>
</protein>
<keyword evidence="2" id="KW-1185">Reference proteome</keyword>
<evidence type="ECO:0000313" key="1">
    <source>
        <dbReference type="EMBL" id="GES35266.1"/>
    </source>
</evidence>
<dbReference type="Proteomes" id="UP000325466">
    <property type="component" value="Unassembled WGS sequence"/>
</dbReference>
<evidence type="ECO:0000313" key="2">
    <source>
        <dbReference type="Proteomes" id="UP000325466"/>
    </source>
</evidence>
<organism evidence="1 2">
    <name type="scientific">Rhodococcus aetherivorans</name>
    <dbReference type="NCBI Taxonomy" id="191292"/>
    <lineage>
        <taxon>Bacteria</taxon>
        <taxon>Bacillati</taxon>
        <taxon>Actinomycetota</taxon>
        <taxon>Actinomycetes</taxon>
        <taxon>Mycobacteriales</taxon>
        <taxon>Nocardiaceae</taxon>
        <taxon>Rhodococcus</taxon>
    </lineage>
</organism>